<dbReference type="InterPro" id="IPR029028">
    <property type="entry name" value="Alpha/beta_knot_MTases"/>
</dbReference>
<dbReference type="Proteomes" id="UP000594638">
    <property type="component" value="Unassembled WGS sequence"/>
</dbReference>
<accession>A0A8S0RP61</accession>
<dbReference type="AlphaFoldDB" id="A0A8S0RP61"/>
<sequence>MAISLIATCKTHYSNSTGEGCKYAGHSVGRRDHRGVKSNPKNARDVIAQIEHEDMAVMDLIRSNEWIVMLDEHGLDVGSEQMASLIGDAGNKGASSLLFCIGGPYGHGRQLRERANVSIKLSSLVLNHEIALVVLCEQLYRAWTILKGQKYHH</sequence>
<dbReference type="InterPro" id="IPR029026">
    <property type="entry name" value="tRNA_m1G_MTases_N"/>
</dbReference>
<dbReference type="Pfam" id="PF02590">
    <property type="entry name" value="SPOUT_MTase"/>
    <property type="match status" value="1"/>
</dbReference>
<dbReference type="EMBL" id="CACTIH010003678">
    <property type="protein sequence ID" value="CAA2981690.1"/>
    <property type="molecule type" value="Genomic_DNA"/>
</dbReference>
<evidence type="ECO:0000313" key="5">
    <source>
        <dbReference type="EMBL" id="CAA2981690.1"/>
    </source>
</evidence>
<evidence type="ECO:0000256" key="2">
    <source>
        <dbReference type="ARBA" id="ARBA00022679"/>
    </source>
</evidence>
<keyword evidence="3" id="KW-0949">S-adenosyl-L-methionine</keyword>
<evidence type="ECO:0000256" key="4">
    <source>
        <dbReference type="ARBA" id="ARBA00038303"/>
    </source>
</evidence>
<evidence type="ECO:0000256" key="3">
    <source>
        <dbReference type="ARBA" id="ARBA00022691"/>
    </source>
</evidence>
<dbReference type="CDD" id="cd18081">
    <property type="entry name" value="RlmH-like"/>
    <property type="match status" value="1"/>
</dbReference>
<dbReference type="Gene3D" id="3.40.1280.10">
    <property type="match status" value="1"/>
</dbReference>
<dbReference type="PANTHER" id="PTHR33603">
    <property type="entry name" value="METHYLTRANSFERASE"/>
    <property type="match status" value="1"/>
</dbReference>
<protein>
    <submittedName>
        <fullName evidence="5">RNA methyltransferase At5g10620</fullName>
    </submittedName>
</protein>
<comment type="similarity">
    <text evidence="4">Belongs to the RNA methyltransferase RlmH family.</text>
</comment>
<evidence type="ECO:0000313" key="6">
    <source>
        <dbReference type="Proteomes" id="UP000594638"/>
    </source>
</evidence>
<dbReference type="OrthoDB" id="429744at2759"/>
<keyword evidence="6" id="KW-1185">Reference proteome</keyword>
<proteinExistence type="inferred from homology"/>
<keyword evidence="2" id="KW-0808">Transferase</keyword>
<reference evidence="5 6" key="1">
    <citation type="submission" date="2019-12" db="EMBL/GenBank/DDBJ databases">
        <authorList>
            <person name="Alioto T."/>
            <person name="Alioto T."/>
            <person name="Gomez Garrido J."/>
        </authorList>
    </citation>
    <scope>NUCLEOTIDE SEQUENCE [LARGE SCALE GENOMIC DNA]</scope>
</reference>
<name>A0A8S0RP61_OLEEU</name>
<dbReference type="InterPro" id="IPR003742">
    <property type="entry name" value="RlmH-like"/>
</dbReference>
<dbReference type="Gramene" id="OE9A104646T2">
    <property type="protein sequence ID" value="OE9A104646C2"/>
    <property type="gene ID" value="OE9A104646"/>
</dbReference>
<keyword evidence="1 5" id="KW-0489">Methyltransferase</keyword>
<gene>
    <name evidence="5" type="ORF">OLEA9_A104646</name>
</gene>
<dbReference type="SUPFAM" id="SSF75217">
    <property type="entry name" value="alpha/beta knot"/>
    <property type="match status" value="1"/>
</dbReference>
<dbReference type="GO" id="GO:0008168">
    <property type="term" value="F:methyltransferase activity"/>
    <property type="evidence" value="ECO:0007669"/>
    <property type="project" value="UniProtKB-KW"/>
</dbReference>
<evidence type="ECO:0000256" key="1">
    <source>
        <dbReference type="ARBA" id="ARBA00022603"/>
    </source>
</evidence>
<organism evidence="5 6">
    <name type="scientific">Olea europaea subsp. europaea</name>
    <dbReference type="NCBI Taxonomy" id="158383"/>
    <lineage>
        <taxon>Eukaryota</taxon>
        <taxon>Viridiplantae</taxon>
        <taxon>Streptophyta</taxon>
        <taxon>Embryophyta</taxon>
        <taxon>Tracheophyta</taxon>
        <taxon>Spermatophyta</taxon>
        <taxon>Magnoliopsida</taxon>
        <taxon>eudicotyledons</taxon>
        <taxon>Gunneridae</taxon>
        <taxon>Pentapetalae</taxon>
        <taxon>asterids</taxon>
        <taxon>lamiids</taxon>
        <taxon>Lamiales</taxon>
        <taxon>Oleaceae</taxon>
        <taxon>Oleeae</taxon>
        <taxon>Olea</taxon>
    </lineage>
</organism>
<dbReference type="GO" id="GO:0006364">
    <property type="term" value="P:rRNA processing"/>
    <property type="evidence" value="ECO:0007669"/>
    <property type="project" value="InterPro"/>
</dbReference>
<dbReference type="GO" id="GO:0032259">
    <property type="term" value="P:methylation"/>
    <property type="evidence" value="ECO:0007669"/>
    <property type="project" value="UniProtKB-KW"/>
</dbReference>
<dbReference type="PANTHER" id="PTHR33603:SF1">
    <property type="entry name" value="RIBOSOMAL RNA LARGE SUBUNIT METHYLTRANSFERASE H"/>
    <property type="match status" value="1"/>
</dbReference>
<comment type="caution">
    <text evidence="5">The sequence shown here is derived from an EMBL/GenBank/DDBJ whole genome shotgun (WGS) entry which is preliminary data.</text>
</comment>